<dbReference type="EMBL" id="JAAALK010000081">
    <property type="protein sequence ID" value="KAG8089467.1"/>
    <property type="molecule type" value="Genomic_DNA"/>
</dbReference>
<evidence type="ECO:0000256" key="1">
    <source>
        <dbReference type="SAM" id="Coils"/>
    </source>
</evidence>
<keyword evidence="3" id="KW-0732">Signal</keyword>
<reference evidence="5" key="1">
    <citation type="journal article" date="2021" name="bioRxiv">
        <title>Whole Genome Assembly and Annotation of Northern Wild Rice, Zizania palustris L., Supports a Whole Genome Duplication in the Zizania Genus.</title>
        <authorList>
            <person name="Haas M."/>
            <person name="Kono T."/>
            <person name="Macchietto M."/>
            <person name="Millas R."/>
            <person name="McGilp L."/>
            <person name="Shao M."/>
            <person name="Duquette J."/>
            <person name="Hirsch C.N."/>
            <person name="Kimball J."/>
        </authorList>
    </citation>
    <scope>NUCLEOTIDE SEQUENCE</scope>
    <source>
        <tissue evidence="5">Fresh leaf tissue</tissue>
    </source>
</reference>
<keyword evidence="1" id="KW-0175">Coiled coil</keyword>
<feature type="chain" id="PRO_5035328216" description="BZIP domain-containing protein" evidence="3">
    <location>
        <begin position="28"/>
        <end position="363"/>
    </location>
</feature>
<evidence type="ECO:0000256" key="3">
    <source>
        <dbReference type="SAM" id="SignalP"/>
    </source>
</evidence>
<dbReference type="OrthoDB" id="1878267at2759"/>
<accession>A0A8J5WII5</accession>
<evidence type="ECO:0000313" key="6">
    <source>
        <dbReference type="Proteomes" id="UP000729402"/>
    </source>
</evidence>
<feature type="compositionally biased region" description="Pro residues" evidence="2">
    <location>
        <begin position="52"/>
        <end position="65"/>
    </location>
</feature>
<dbReference type="InterPro" id="IPR044797">
    <property type="entry name" value="At4g06598-like"/>
</dbReference>
<feature type="compositionally biased region" description="Basic and acidic residues" evidence="2">
    <location>
        <begin position="204"/>
        <end position="225"/>
    </location>
</feature>
<organism evidence="5 6">
    <name type="scientific">Zizania palustris</name>
    <name type="common">Northern wild rice</name>
    <dbReference type="NCBI Taxonomy" id="103762"/>
    <lineage>
        <taxon>Eukaryota</taxon>
        <taxon>Viridiplantae</taxon>
        <taxon>Streptophyta</taxon>
        <taxon>Embryophyta</taxon>
        <taxon>Tracheophyta</taxon>
        <taxon>Spermatophyta</taxon>
        <taxon>Magnoliopsida</taxon>
        <taxon>Liliopsida</taxon>
        <taxon>Poales</taxon>
        <taxon>Poaceae</taxon>
        <taxon>BOP clade</taxon>
        <taxon>Oryzoideae</taxon>
        <taxon>Oryzeae</taxon>
        <taxon>Zizaniinae</taxon>
        <taxon>Zizania</taxon>
    </lineage>
</organism>
<dbReference type="SMART" id="SM00338">
    <property type="entry name" value="BRLZ"/>
    <property type="match status" value="1"/>
</dbReference>
<reference evidence="5" key="2">
    <citation type="submission" date="2021-02" db="EMBL/GenBank/DDBJ databases">
        <authorList>
            <person name="Kimball J.A."/>
            <person name="Haas M.W."/>
            <person name="Macchietto M."/>
            <person name="Kono T."/>
            <person name="Duquette J."/>
            <person name="Shao M."/>
        </authorList>
    </citation>
    <scope>NUCLEOTIDE SEQUENCE</scope>
    <source>
        <tissue evidence="5">Fresh leaf tissue</tissue>
    </source>
</reference>
<feature type="compositionally biased region" description="Basic residues" evidence="2">
    <location>
        <begin position="80"/>
        <end position="95"/>
    </location>
</feature>
<dbReference type="GO" id="GO:0005634">
    <property type="term" value="C:nucleus"/>
    <property type="evidence" value="ECO:0007669"/>
    <property type="project" value="UniProtKB-ARBA"/>
</dbReference>
<evidence type="ECO:0000313" key="5">
    <source>
        <dbReference type="EMBL" id="KAG8089467.1"/>
    </source>
</evidence>
<dbReference type="PANTHER" id="PTHR46835">
    <property type="entry name" value="BASIC-LEUCINE ZIPPER (BZIP) TRANSCRIPTION FACTOR FAMILY PROTEIN-RELATED"/>
    <property type="match status" value="1"/>
</dbReference>
<feature type="signal peptide" evidence="3">
    <location>
        <begin position="1"/>
        <end position="27"/>
    </location>
</feature>
<name>A0A8J5WII5_ZIZPA</name>
<comment type="caution">
    <text evidence="5">The sequence shown here is derived from an EMBL/GenBank/DDBJ whole genome shotgun (WGS) entry which is preliminary data.</text>
</comment>
<dbReference type="InterPro" id="IPR004827">
    <property type="entry name" value="bZIP"/>
</dbReference>
<dbReference type="CDD" id="cd14703">
    <property type="entry name" value="bZIP_plant_RF2"/>
    <property type="match status" value="1"/>
</dbReference>
<evidence type="ECO:0000259" key="4">
    <source>
        <dbReference type="SMART" id="SM00338"/>
    </source>
</evidence>
<dbReference type="AlphaFoldDB" id="A0A8J5WII5"/>
<protein>
    <recommendedName>
        <fullName evidence="4">BZIP domain-containing protein</fullName>
    </recommendedName>
</protein>
<dbReference type="Proteomes" id="UP000729402">
    <property type="component" value="Unassembled WGS sequence"/>
</dbReference>
<feature type="region of interest" description="Disordered" evidence="2">
    <location>
        <begin position="52"/>
        <end position="101"/>
    </location>
</feature>
<gene>
    <name evidence="5" type="ORF">GUJ93_ZPchr0011g27106</name>
</gene>
<feature type="domain" description="BZIP" evidence="4">
    <location>
        <begin position="220"/>
        <end position="279"/>
    </location>
</feature>
<keyword evidence="6" id="KW-1185">Reference proteome</keyword>
<feature type="coiled-coil region" evidence="1">
    <location>
        <begin position="235"/>
        <end position="262"/>
    </location>
</feature>
<feature type="region of interest" description="Disordered" evidence="2">
    <location>
        <begin position="194"/>
        <end position="232"/>
    </location>
</feature>
<dbReference type="InterPro" id="IPR044759">
    <property type="entry name" value="bZIP_RF2"/>
</dbReference>
<evidence type="ECO:0000256" key="2">
    <source>
        <dbReference type="SAM" id="MobiDB-lite"/>
    </source>
</evidence>
<dbReference type="PANTHER" id="PTHR46835:SF8">
    <property type="entry name" value="BZIP TRANSCRIPTION FACTOR FAMILY PROTEIN, EXPRESSED"/>
    <property type="match status" value="1"/>
</dbReference>
<dbReference type="GO" id="GO:0003700">
    <property type="term" value="F:DNA-binding transcription factor activity"/>
    <property type="evidence" value="ECO:0007669"/>
    <property type="project" value="InterPro"/>
</dbReference>
<feature type="region of interest" description="Disordered" evidence="2">
    <location>
        <begin position="312"/>
        <end position="363"/>
    </location>
</feature>
<feature type="compositionally biased region" description="Low complexity" evidence="2">
    <location>
        <begin position="313"/>
        <end position="325"/>
    </location>
</feature>
<sequence>MRLRGCLMLNLLKNLELLLCLQSYGRAVSCFKLDEHMMMTNAKLQKQALLPPRSPFPTTAPPPLPYAGDHGPISRPQGATHHRYGHGHGHGHHQRTSSESFIEEQPSWLDDLLDEPEMPVRQHGRAGHRRSSSDSFALFDGGAASGAYANGFEGIGGGQAAPWGGVQEYYAKPASFGRHQGQPWEQNMGNLVSYRQGGSPLMPAKEKRKEGVPPKHAQSEADTKRAKQQYAQRSRVRKLQYIAELERKVQALQSEGTDTSAEMEFLTQQNIMIDLENKALKQRLESLAQEQLIKRFQQEMFEREIGRLRSLYQQQQQQPRQQPQQATLSRSNSRDLDSQFANLSLKHKDPSSGRDAVSGPLRT</sequence>
<proteinExistence type="predicted"/>